<reference evidence="1 2" key="1">
    <citation type="submission" date="2019-02" db="EMBL/GenBank/DDBJ databases">
        <title>Kribbella capetownensis sp. nov. and Kribbella speibonae sp. nov., isolated from soil.</title>
        <authorList>
            <person name="Curtis S.M."/>
            <person name="Norton I."/>
            <person name="Everest G.J."/>
            <person name="Meyers P.R."/>
        </authorList>
    </citation>
    <scope>NUCLEOTIDE SEQUENCE [LARGE SCALE GENOMIC DNA]</scope>
    <source>
        <strain evidence="1 2">KCTC 29219</strain>
    </source>
</reference>
<dbReference type="OrthoDB" id="4338931at2"/>
<sequence>MPTPPQPALDRTSRRLILRDHVGNADVRAFVDAAGWTFVGQIDRDLEHGIGYEAKWSTDGGDAHYVVDEFADVVYLLAPDAAHASIENALSVWTLDELIEDSYVHVYPAGWAKSVLRLGAGAPVVADERVLDHLVFSAQHADVPVRRAALWAMVYAAWPEFTEALTALARDEDPGIAREALDALELLSAAQAGGR</sequence>
<protein>
    <submittedName>
        <fullName evidence="1">HEAT repeat domain-containing protein</fullName>
    </submittedName>
</protein>
<keyword evidence="2" id="KW-1185">Reference proteome</keyword>
<dbReference type="InterPro" id="IPR011989">
    <property type="entry name" value="ARM-like"/>
</dbReference>
<name>A0A4R0HGT6_9ACTN</name>
<gene>
    <name evidence="1" type="ORF">E0H45_19540</name>
</gene>
<proteinExistence type="predicted"/>
<dbReference type="InterPro" id="IPR016024">
    <property type="entry name" value="ARM-type_fold"/>
</dbReference>
<evidence type="ECO:0000313" key="2">
    <source>
        <dbReference type="Proteomes" id="UP000292346"/>
    </source>
</evidence>
<accession>A0A4R0HGT6</accession>
<dbReference type="Proteomes" id="UP000292346">
    <property type="component" value="Unassembled WGS sequence"/>
</dbReference>
<dbReference type="Gene3D" id="1.25.10.10">
    <property type="entry name" value="Leucine-rich Repeat Variant"/>
    <property type="match status" value="1"/>
</dbReference>
<dbReference type="AlphaFoldDB" id="A0A4R0HGT6"/>
<dbReference type="EMBL" id="SJJZ01000002">
    <property type="protein sequence ID" value="TCC08112.1"/>
    <property type="molecule type" value="Genomic_DNA"/>
</dbReference>
<comment type="caution">
    <text evidence="1">The sequence shown here is derived from an EMBL/GenBank/DDBJ whole genome shotgun (WGS) entry which is preliminary data.</text>
</comment>
<evidence type="ECO:0000313" key="1">
    <source>
        <dbReference type="EMBL" id="TCC08112.1"/>
    </source>
</evidence>
<dbReference type="SUPFAM" id="SSF48371">
    <property type="entry name" value="ARM repeat"/>
    <property type="match status" value="1"/>
</dbReference>
<dbReference type="RefSeq" id="WP_131339222.1">
    <property type="nucleotide sequence ID" value="NZ_SJJZ01000002.1"/>
</dbReference>
<organism evidence="1 2">
    <name type="scientific">Kribbella soli</name>
    <dbReference type="NCBI Taxonomy" id="1124743"/>
    <lineage>
        <taxon>Bacteria</taxon>
        <taxon>Bacillati</taxon>
        <taxon>Actinomycetota</taxon>
        <taxon>Actinomycetes</taxon>
        <taxon>Propionibacteriales</taxon>
        <taxon>Kribbellaceae</taxon>
        <taxon>Kribbella</taxon>
    </lineage>
</organism>